<comment type="caution">
    <text evidence="1">The sequence shown here is derived from an EMBL/GenBank/DDBJ whole genome shotgun (WGS) entry which is preliminary data.</text>
</comment>
<dbReference type="EMBL" id="JBHSAW010000004">
    <property type="protein sequence ID" value="MFC4095769.1"/>
    <property type="molecule type" value="Genomic_DNA"/>
</dbReference>
<keyword evidence="2" id="KW-1185">Reference proteome</keyword>
<protein>
    <submittedName>
        <fullName evidence="1">Uncharacterized protein</fullName>
    </submittedName>
</protein>
<name>A0ABV8JMJ1_9FLAO</name>
<sequence>MNLKSNFKEDLQKEQRLQILLDCYYKTYLQNYSFQRESDLKKQLKGIDLVLTQRNTNISYNVDEKAQLDYINDDLPTFAFEINYFKNDKIRMGWLFDTKKETHFYSLVTAIYEDEPNKFTSCKITFVNRNKLLHFLSDKGIDQNTFYHSDLVHGKKIIPQLHHRKQGYLYLSSNNKAEKPLNLILKLDFLVEMGIAKRLT</sequence>
<accession>A0ABV8JMJ1</accession>
<dbReference type="RefSeq" id="WP_192460584.1">
    <property type="nucleotide sequence ID" value="NZ_JACYFJ010000001.1"/>
</dbReference>
<reference evidence="2" key="1">
    <citation type="journal article" date="2019" name="Int. J. Syst. Evol. Microbiol.">
        <title>The Global Catalogue of Microorganisms (GCM) 10K type strain sequencing project: providing services to taxonomists for standard genome sequencing and annotation.</title>
        <authorList>
            <consortium name="The Broad Institute Genomics Platform"/>
            <consortium name="The Broad Institute Genome Sequencing Center for Infectious Disease"/>
            <person name="Wu L."/>
            <person name="Ma J."/>
        </authorList>
    </citation>
    <scope>NUCLEOTIDE SEQUENCE [LARGE SCALE GENOMIC DNA]</scope>
    <source>
        <strain evidence="2">CECT 7477</strain>
    </source>
</reference>
<evidence type="ECO:0000313" key="2">
    <source>
        <dbReference type="Proteomes" id="UP001595814"/>
    </source>
</evidence>
<gene>
    <name evidence="1" type="ORF">ACFOUT_07775</name>
</gene>
<proteinExistence type="predicted"/>
<dbReference type="Proteomes" id="UP001595814">
    <property type="component" value="Unassembled WGS sequence"/>
</dbReference>
<evidence type="ECO:0000313" key="1">
    <source>
        <dbReference type="EMBL" id="MFC4095769.1"/>
    </source>
</evidence>
<organism evidence="1 2">
    <name type="scientific">Euzebyella saccharophila</name>
    <dbReference type="NCBI Taxonomy" id="679664"/>
    <lineage>
        <taxon>Bacteria</taxon>
        <taxon>Pseudomonadati</taxon>
        <taxon>Bacteroidota</taxon>
        <taxon>Flavobacteriia</taxon>
        <taxon>Flavobacteriales</taxon>
        <taxon>Flavobacteriaceae</taxon>
        <taxon>Euzebyella</taxon>
    </lineage>
</organism>